<dbReference type="InterPro" id="IPR036388">
    <property type="entry name" value="WH-like_DNA-bd_sf"/>
</dbReference>
<organism evidence="2 3">
    <name type="scientific">Caulobacter ginsengisoli</name>
    <dbReference type="NCBI Taxonomy" id="400775"/>
    <lineage>
        <taxon>Bacteria</taxon>
        <taxon>Pseudomonadati</taxon>
        <taxon>Pseudomonadota</taxon>
        <taxon>Alphaproteobacteria</taxon>
        <taxon>Caulobacterales</taxon>
        <taxon>Caulobacteraceae</taxon>
        <taxon>Caulobacter</taxon>
    </lineage>
</organism>
<sequence length="209" mass="22385">MLEVIGQRQQALLHLLLERKQGLTVDQMAAALGITRTAVREHVAALERDRLIAPGQALPSTGGRPGRRYVLTPRGHALFPKQYDLMARLLLESLARQLGGGPAVEAELAELGARLAADLKGRIGGATLAERAGATALLMRELGYEATAGGGETPEIEAFNCVYHELAQKDRAVCALDLALIGGLAEAEVEHRACMARGDDSCRFCLKPR</sequence>
<feature type="domain" description="4-vinyl reductase 4VR" evidence="1">
    <location>
        <begin position="153"/>
        <end position="208"/>
    </location>
</feature>
<dbReference type="InterPro" id="IPR004096">
    <property type="entry name" value="V4R"/>
</dbReference>
<dbReference type="InterPro" id="IPR013196">
    <property type="entry name" value="HTH_11"/>
</dbReference>
<dbReference type="SUPFAM" id="SSF46785">
    <property type="entry name" value="Winged helix' DNA-binding domain"/>
    <property type="match status" value="1"/>
</dbReference>
<name>A0ABU0IW74_9CAUL</name>
<reference evidence="2 3" key="1">
    <citation type="submission" date="2023-07" db="EMBL/GenBank/DDBJ databases">
        <title>Genomic Encyclopedia of Type Strains, Phase IV (KMG-IV): sequencing the most valuable type-strain genomes for metagenomic binning, comparative biology and taxonomic classification.</title>
        <authorList>
            <person name="Goeker M."/>
        </authorList>
    </citation>
    <scope>NUCLEOTIDE SEQUENCE [LARGE SCALE GENOMIC DNA]</scope>
    <source>
        <strain evidence="2 3">DSM 18695</strain>
    </source>
</reference>
<evidence type="ECO:0000313" key="2">
    <source>
        <dbReference type="EMBL" id="MDQ0465601.1"/>
    </source>
</evidence>
<dbReference type="RefSeq" id="WP_307351061.1">
    <property type="nucleotide sequence ID" value="NZ_JAUSVS010000007.1"/>
</dbReference>
<dbReference type="Pfam" id="PF08279">
    <property type="entry name" value="HTH_11"/>
    <property type="match status" value="1"/>
</dbReference>
<dbReference type="SMART" id="SM00989">
    <property type="entry name" value="V4R"/>
    <property type="match status" value="1"/>
</dbReference>
<dbReference type="EMBL" id="JAUSVS010000007">
    <property type="protein sequence ID" value="MDQ0465601.1"/>
    <property type="molecule type" value="Genomic_DNA"/>
</dbReference>
<keyword evidence="3" id="KW-1185">Reference proteome</keyword>
<dbReference type="InterPro" id="IPR011991">
    <property type="entry name" value="ArsR-like_HTH"/>
</dbReference>
<dbReference type="CDD" id="cd00090">
    <property type="entry name" value="HTH_ARSR"/>
    <property type="match status" value="1"/>
</dbReference>
<proteinExistence type="predicted"/>
<protein>
    <submittedName>
        <fullName evidence="2">ArsR family transcriptional regulator</fullName>
    </submittedName>
</protein>
<evidence type="ECO:0000313" key="3">
    <source>
        <dbReference type="Proteomes" id="UP001228905"/>
    </source>
</evidence>
<dbReference type="InterPro" id="IPR036390">
    <property type="entry name" value="WH_DNA-bd_sf"/>
</dbReference>
<accession>A0ABU0IW74</accession>
<dbReference type="Gene3D" id="1.10.10.10">
    <property type="entry name" value="Winged helix-like DNA-binding domain superfamily/Winged helix DNA-binding domain"/>
    <property type="match status" value="1"/>
</dbReference>
<comment type="caution">
    <text evidence="2">The sequence shown here is derived from an EMBL/GenBank/DDBJ whole genome shotgun (WGS) entry which is preliminary data.</text>
</comment>
<dbReference type="Proteomes" id="UP001228905">
    <property type="component" value="Unassembled WGS sequence"/>
</dbReference>
<gene>
    <name evidence="2" type="ORF">QO010_003390</name>
</gene>
<evidence type="ECO:0000259" key="1">
    <source>
        <dbReference type="SMART" id="SM00989"/>
    </source>
</evidence>